<gene>
    <name evidence="5" type="ORF">CTI12_AA609740</name>
</gene>
<keyword evidence="2" id="KW-1015">Disulfide bond</keyword>
<keyword evidence="1 3" id="KW-0732">Signal</keyword>
<evidence type="ECO:0000313" key="6">
    <source>
        <dbReference type="Proteomes" id="UP000245207"/>
    </source>
</evidence>
<evidence type="ECO:0000313" key="5">
    <source>
        <dbReference type="EMBL" id="PWA35568.1"/>
    </source>
</evidence>
<evidence type="ECO:0000256" key="2">
    <source>
        <dbReference type="ARBA" id="ARBA00023157"/>
    </source>
</evidence>
<accession>A0A2U1KFT4</accession>
<dbReference type="InterPro" id="IPR003609">
    <property type="entry name" value="Pan_app"/>
</dbReference>
<keyword evidence="6" id="KW-1185">Reference proteome</keyword>
<feature type="domain" description="Apple" evidence="4">
    <location>
        <begin position="230"/>
        <end position="312"/>
    </location>
</feature>
<evidence type="ECO:0000259" key="4">
    <source>
        <dbReference type="PROSITE" id="PS50948"/>
    </source>
</evidence>
<dbReference type="Gene3D" id="2.90.10.10">
    <property type="entry name" value="Bulb-type lectin domain"/>
    <property type="match status" value="1"/>
</dbReference>
<dbReference type="SMART" id="SM00473">
    <property type="entry name" value="PAN_AP"/>
    <property type="match status" value="1"/>
</dbReference>
<proteinExistence type="predicted"/>
<dbReference type="PANTHER" id="PTHR32444:SF247">
    <property type="entry name" value="OS01G0958200 PROTEIN"/>
    <property type="match status" value="1"/>
</dbReference>
<dbReference type="Proteomes" id="UP000245207">
    <property type="component" value="Unassembled WGS sequence"/>
</dbReference>
<dbReference type="InterPro" id="IPR000858">
    <property type="entry name" value="S_locus_glycoprot_dom"/>
</dbReference>
<dbReference type="OrthoDB" id="4062651at2759"/>
<evidence type="ECO:0000256" key="3">
    <source>
        <dbReference type="SAM" id="SignalP"/>
    </source>
</evidence>
<dbReference type="GO" id="GO:0048544">
    <property type="term" value="P:recognition of pollen"/>
    <property type="evidence" value="ECO:0007669"/>
    <property type="project" value="InterPro"/>
</dbReference>
<dbReference type="PROSITE" id="PS50948">
    <property type="entry name" value="PAN"/>
    <property type="match status" value="1"/>
</dbReference>
<organism evidence="5 6">
    <name type="scientific">Artemisia annua</name>
    <name type="common">Sweet wormwood</name>
    <dbReference type="NCBI Taxonomy" id="35608"/>
    <lineage>
        <taxon>Eukaryota</taxon>
        <taxon>Viridiplantae</taxon>
        <taxon>Streptophyta</taxon>
        <taxon>Embryophyta</taxon>
        <taxon>Tracheophyta</taxon>
        <taxon>Spermatophyta</taxon>
        <taxon>Magnoliopsida</taxon>
        <taxon>eudicotyledons</taxon>
        <taxon>Gunneridae</taxon>
        <taxon>Pentapetalae</taxon>
        <taxon>asterids</taxon>
        <taxon>campanulids</taxon>
        <taxon>Asterales</taxon>
        <taxon>Asteraceae</taxon>
        <taxon>Asteroideae</taxon>
        <taxon>Anthemideae</taxon>
        <taxon>Artemisiinae</taxon>
        <taxon>Artemisia</taxon>
    </lineage>
</organism>
<dbReference type="Pfam" id="PF08276">
    <property type="entry name" value="PAN_2"/>
    <property type="match status" value="1"/>
</dbReference>
<comment type="caution">
    <text evidence="5">The sequence shown here is derived from an EMBL/GenBank/DDBJ whole genome shotgun (WGS) entry which is preliminary data.</text>
</comment>
<reference evidence="5 6" key="1">
    <citation type="journal article" date="2018" name="Mol. Plant">
        <title>The genome of Artemisia annua provides insight into the evolution of Asteraceae family and artemisinin biosynthesis.</title>
        <authorList>
            <person name="Shen Q."/>
            <person name="Zhang L."/>
            <person name="Liao Z."/>
            <person name="Wang S."/>
            <person name="Yan T."/>
            <person name="Shi P."/>
            <person name="Liu M."/>
            <person name="Fu X."/>
            <person name="Pan Q."/>
            <person name="Wang Y."/>
            <person name="Lv Z."/>
            <person name="Lu X."/>
            <person name="Zhang F."/>
            <person name="Jiang W."/>
            <person name="Ma Y."/>
            <person name="Chen M."/>
            <person name="Hao X."/>
            <person name="Li L."/>
            <person name="Tang Y."/>
            <person name="Lv G."/>
            <person name="Zhou Y."/>
            <person name="Sun X."/>
            <person name="Brodelius P.E."/>
            <person name="Rose J.K.C."/>
            <person name="Tang K."/>
        </authorList>
    </citation>
    <scope>NUCLEOTIDE SEQUENCE [LARGE SCALE GENOMIC DNA]</scope>
    <source>
        <strain evidence="6">cv. Huhao1</strain>
        <tissue evidence="5">Leaf</tissue>
    </source>
</reference>
<dbReference type="Pfam" id="PF00954">
    <property type="entry name" value="S_locus_glycop"/>
    <property type="match status" value="1"/>
</dbReference>
<name>A0A2U1KFT4_ARTAN</name>
<dbReference type="AlphaFoldDB" id="A0A2U1KFT4"/>
<dbReference type="STRING" id="35608.A0A2U1KFT4"/>
<dbReference type="PANTHER" id="PTHR32444">
    <property type="entry name" value="BULB-TYPE LECTIN DOMAIN-CONTAINING PROTEIN"/>
    <property type="match status" value="1"/>
</dbReference>
<feature type="signal peptide" evidence="3">
    <location>
        <begin position="1"/>
        <end position="21"/>
    </location>
</feature>
<evidence type="ECO:0000256" key="1">
    <source>
        <dbReference type="ARBA" id="ARBA00022729"/>
    </source>
</evidence>
<protein>
    <submittedName>
        <fullName evidence="5">S-locus glycoprotein domain-containing protein</fullName>
    </submittedName>
</protein>
<dbReference type="EMBL" id="PKPP01019795">
    <property type="protein sequence ID" value="PWA35568.1"/>
    <property type="molecule type" value="Genomic_DNA"/>
</dbReference>
<sequence>MNLIVAWLLLYFVFAPCLVYGGDTLVVNEYLSGNQTLVSRAGTFEMGFFRPGYNKRTNTSQVITSWRSTVDPGPGLYSLQIDSIEKQYLLKWNKSVEYWTSGSWDGQKHIFALVPEMRLNYIYNFSYVDNDNESYFTYSMYNPEIISRFIIDISGQIKQLSWLDASQQWNLFWSQPQFCEVYARCGPFGACGENRLPFCNCLTAFEPRSPHNWDLSDFSGGCMRKTKLSCKAKEEKPGFILGYVPSRFFSSSENKTLLHNDESECRNFCLVDCSCYAYTFVSEQCHLWNDEGLSNVSLMLSDSNSQTFAINIKVSSSDTPTNASKINTKGFFQDFSVLCYFAALELYATEERKDKDVE</sequence>
<feature type="chain" id="PRO_5015563767" evidence="3">
    <location>
        <begin position="22"/>
        <end position="358"/>
    </location>
</feature>
<dbReference type="InterPro" id="IPR036426">
    <property type="entry name" value="Bulb-type_lectin_dom_sf"/>
</dbReference>